<evidence type="ECO:0000313" key="1">
    <source>
        <dbReference type="EMBL" id="JAD33382.1"/>
    </source>
</evidence>
<accession>A0A0A8ZES4</accession>
<name>A0A0A8ZES4_ARUDO</name>
<reference evidence="1" key="2">
    <citation type="journal article" date="2015" name="Data Brief">
        <title>Shoot transcriptome of the giant reed, Arundo donax.</title>
        <authorList>
            <person name="Barrero R.A."/>
            <person name="Guerrero F.D."/>
            <person name="Moolhuijzen P."/>
            <person name="Goolsby J.A."/>
            <person name="Tidwell J."/>
            <person name="Bellgard S.E."/>
            <person name="Bellgard M.I."/>
        </authorList>
    </citation>
    <scope>NUCLEOTIDE SEQUENCE</scope>
    <source>
        <tissue evidence="1">Shoot tissue taken approximately 20 cm above the soil surface</tissue>
    </source>
</reference>
<reference evidence="1" key="1">
    <citation type="submission" date="2014-09" db="EMBL/GenBank/DDBJ databases">
        <authorList>
            <person name="Magalhaes I.L.F."/>
            <person name="Oliveira U."/>
            <person name="Santos F.R."/>
            <person name="Vidigal T.H.D.A."/>
            <person name="Brescovit A.D."/>
            <person name="Santos A.J."/>
        </authorList>
    </citation>
    <scope>NUCLEOTIDE SEQUENCE</scope>
    <source>
        <tissue evidence="1">Shoot tissue taken approximately 20 cm above the soil surface</tissue>
    </source>
</reference>
<protein>
    <submittedName>
        <fullName evidence="1">Uncharacterized protein</fullName>
    </submittedName>
</protein>
<dbReference type="AlphaFoldDB" id="A0A0A8ZES4"/>
<organism evidence="1">
    <name type="scientific">Arundo donax</name>
    <name type="common">Giant reed</name>
    <name type="synonym">Donax arundinaceus</name>
    <dbReference type="NCBI Taxonomy" id="35708"/>
    <lineage>
        <taxon>Eukaryota</taxon>
        <taxon>Viridiplantae</taxon>
        <taxon>Streptophyta</taxon>
        <taxon>Embryophyta</taxon>
        <taxon>Tracheophyta</taxon>
        <taxon>Spermatophyta</taxon>
        <taxon>Magnoliopsida</taxon>
        <taxon>Liliopsida</taxon>
        <taxon>Poales</taxon>
        <taxon>Poaceae</taxon>
        <taxon>PACMAD clade</taxon>
        <taxon>Arundinoideae</taxon>
        <taxon>Arundineae</taxon>
        <taxon>Arundo</taxon>
    </lineage>
</organism>
<proteinExistence type="predicted"/>
<sequence>MFPYHFNPKLDNFAYAM</sequence>
<dbReference type="EMBL" id="GBRH01264513">
    <property type="protein sequence ID" value="JAD33382.1"/>
    <property type="molecule type" value="Transcribed_RNA"/>
</dbReference>